<accession>A0A915IK97</accession>
<evidence type="ECO:0000256" key="1">
    <source>
        <dbReference type="SAM" id="MobiDB-lite"/>
    </source>
</evidence>
<feature type="region of interest" description="Disordered" evidence="1">
    <location>
        <begin position="1"/>
        <end position="72"/>
    </location>
</feature>
<protein>
    <submittedName>
        <fullName evidence="3">Uncharacterized protein</fullName>
    </submittedName>
</protein>
<dbReference type="WBParaSite" id="nRc.2.0.1.t13827-RA">
    <property type="protein sequence ID" value="nRc.2.0.1.t13827-RA"/>
    <property type="gene ID" value="nRc.2.0.1.g13827"/>
</dbReference>
<feature type="compositionally biased region" description="Basic and acidic residues" evidence="1">
    <location>
        <begin position="19"/>
        <end position="35"/>
    </location>
</feature>
<name>A0A915IK97_ROMCU</name>
<evidence type="ECO:0000313" key="2">
    <source>
        <dbReference type="Proteomes" id="UP000887565"/>
    </source>
</evidence>
<proteinExistence type="predicted"/>
<dbReference type="Proteomes" id="UP000887565">
    <property type="component" value="Unplaced"/>
</dbReference>
<sequence length="72" mass="7822">MVPPADRGSGFDDLNTNPDLDRHNPNYIKAIRDPEQNPNLSRLGLGSGSPNRDPWDPQGFGVVAKPGLETLL</sequence>
<reference evidence="3" key="1">
    <citation type="submission" date="2022-11" db="UniProtKB">
        <authorList>
            <consortium name="WormBaseParasite"/>
        </authorList>
    </citation>
    <scope>IDENTIFICATION</scope>
</reference>
<evidence type="ECO:0000313" key="3">
    <source>
        <dbReference type="WBParaSite" id="nRc.2.0.1.t13827-RA"/>
    </source>
</evidence>
<dbReference type="AlphaFoldDB" id="A0A915IK97"/>
<keyword evidence="2" id="KW-1185">Reference proteome</keyword>
<organism evidence="2 3">
    <name type="scientific">Romanomermis culicivorax</name>
    <name type="common">Nematode worm</name>
    <dbReference type="NCBI Taxonomy" id="13658"/>
    <lineage>
        <taxon>Eukaryota</taxon>
        <taxon>Metazoa</taxon>
        <taxon>Ecdysozoa</taxon>
        <taxon>Nematoda</taxon>
        <taxon>Enoplea</taxon>
        <taxon>Dorylaimia</taxon>
        <taxon>Mermithida</taxon>
        <taxon>Mermithoidea</taxon>
        <taxon>Mermithidae</taxon>
        <taxon>Romanomermis</taxon>
    </lineage>
</organism>